<name>A0A4R8RFC3_COLTR</name>
<protein>
    <submittedName>
        <fullName evidence="2">Uncharacterized protein</fullName>
    </submittedName>
</protein>
<comment type="caution">
    <text evidence="2">The sequence shown here is derived from an EMBL/GenBank/DDBJ whole genome shotgun (WGS) entry which is preliminary data.</text>
</comment>
<sequence length="227" mass="26119">MPLSLTVRASEYSKLEQNQLEVEKNIDGNTGHARCLQQYEKRQQPIFTTGRLAFLLALLATVVTIFDYATRGRIEASPPAPIEPPYRYDEVDPRVRRCGHTPAEARFRGCIFSPVSFAWLPPSCIDAELDDEIRAHPDWVLYADLNKTRTKSEEEWAADESDTWLTNRAHMLHCVYSWRRMHRDLVAGRELHTGLGVRHTKHCSEIIMWQRDPDEIVTGARVIYPGC</sequence>
<proteinExistence type="predicted"/>
<evidence type="ECO:0000313" key="3">
    <source>
        <dbReference type="Proteomes" id="UP000295703"/>
    </source>
</evidence>
<gene>
    <name evidence="2" type="ORF">CTRI78_v005146</name>
</gene>
<dbReference type="PANTHER" id="PTHR35896:SF3">
    <property type="entry name" value="MAJOR FACILITATOR SUPERFAMILY TRANSPORTER"/>
    <property type="match status" value="1"/>
</dbReference>
<reference evidence="2 3" key="1">
    <citation type="submission" date="2018-12" db="EMBL/GenBank/DDBJ databases">
        <title>Genome sequence and assembly of Colletotrichum trifolii.</title>
        <authorList>
            <person name="Gan P."/>
            <person name="Shirasu K."/>
        </authorList>
    </citation>
    <scope>NUCLEOTIDE SEQUENCE [LARGE SCALE GENOMIC DNA]</scope>
    <source>
        <strain evidence="2 3">543-2</strain>
    </source>
</reference>
<dbReference type="PANTHER" id="PTHR35896">
    <property type="entry name" value="IG-LIKE DOMAIN-CONTAINING PROTEIN"/>
    <property type="match status" value="1"/>
</dbReference>
<dbReference type="AlphaFoldDB" id="A0A4R8RFC3"/>
<dbReference type="Proteomes" id="UP000295703">
    <property type="component" value="Unassembled WGS sequence"/>
</dbReference>
<accession>A0A4R8RFC3</accession>
<evidence type="ECO:0000313" key="2">
    <source>
        <dbReference type="EMBL" id="TDZ59682.1"/>
    </source>
</evidence>
<keyword evidence="3" id="KW-1185">Reference proteome</keyword>
<organism evidence="2 3">
    <name type="scientific">Colletotrichum trifolii</name>
    <dbReference type="NCBI Taxonomy" id="5466"/>
    <lineage>
        <taxon>Eukaryota</taxon>
        <taxon>Fungi</taxon>
        <taxon>Dikarya</taxon>
        <taxon>Ascomycota</taxon>
        <taxon>Pezizomycotina</taxon>
        <taxon>Sordariomycetes</taxon>
        <taxon>Hypocreomycetidae</taxon>
        <taxon>Glomerellales</taxon>
        <taxon>Glomerellaceae</taxon>
        <taxon>Colletotrichum</taxon>
        <taxon>Colletotrichum orbiculare species complex</taxon>
    </lineage>
</organism>
<keyword evidence="1" id="KW-0812">Transmembrane</keyword>
<evidence type="ECO:0000256" key="1">
    <source>
        <dbReference type="SAM" id="Phobius"/>
    </source>
</evidence>
<dbReference type="InterPro" id="IPR053008">
    <property type="entry name" value="Phomopsin_biosynth_assoc"/>
</dbReference>
<feature type="transmembrane region" description="Helical" evidence="1">
    <location>
        <begin position="52"/>
        <end position="69"/>
    </location>
</feature>
<dbReference type="EMBL" id="RYZW01000041">
    <property type="protein sequence ID" value="TDZ59682.1"/>
    <property type="molecule type" value="Genomic_DNA"/>
</dbReference>
<keyword evidence="1" id="KW-0472">Membrane</keyword>
<keyword evidence="1" id="KW-1133">Transmembrane helix</keyword>
<dbReference type="STRING" id="5466.A0A4R8RFC3"/>